<dbReference type="Pfam" id="PF13276">
    <property type="entry name" value="HTH_21"/>
    <property type="match status" value="1"/>
</dbReference>
<comment type="caution">
    <text evidence="2">The sequence shown here is derived from an EMBL/GenBank/DDBJ whole genome shotgun (WGS) entry which is preliminary data.</text>
</comment>
<dbReference type="InterPro" id="IPR025948">
    <property type="entry name" value="HTH-like_dom"/>
</dbReference>
<sequence>MKYAWIAANRDSFPIALMCEVLDVSRSGYYDSVDRPPSPRAQRRARIDASVRQVHADSHGVYGSGKVAKKLAECEGLERACRNTVARSMREMGLRSRVSKGFTPTTTQADPLKQAAPNLLDRDFDATRPNQKWVTDITYLATAQGWVYLAVVLDLFSRKVVGWSISESLATPLVGEALRRAIESRRPAGEGLLLHSDRGCQYTSDAYQKTLRGLGVTCSMSRPGECYDNAVAERFFWSLKHEWTGHESYADLEAARLSVFKYIETFYNRERLHQAIGYKSPDQFETEYAPVLAA</sequence>
<dbReference type="PANTHER" id="PTHR46889:SF4">
    <property type="entry name" value="TRANSPOSASE INSO FOR INSERTION SEQUENCE ELEMENT IS911B-RELATED"/>
    <property type="match status" value="1"/>
</dbReference>
<dbReference type="InterPro" id="IPR036397">
    <property type="entry name" value="RNaseH_sf"/>
</dbReference>
<evidence type="ECO:0000313" key="2">
    <source>
        <dbReference type="EMBL" id="TWT40662.1"/>
    </source>
</evidence>
<dbReference type="PANTHER" id="PTHR46889">
    <property type="entry name" value="TRANSPOSASE INSF FOR INSERTION SEQUENCE IS3B-RELATED"/>
    <property type="match status" value="1"/>
</dbReference>
<dbReference type="GO" id="GO:0015074">
    <property type="term" value="P:DNA integration"/>
    <property type="evidence" value="ECO:0007669"/>
    <property type="project" value="InterPro"/>
</dbReference>
<dbReference type="Gene3D" id="3.30.420.10">
    <property type="entry name" value="Ribonuclease H-like superfamily/Ribonuclease H"/>
    <property type="match status" value="1"/>
</dbReference>
<accession>A0A5C5VT00</accession>
<name>A0A5C5VT00_9BACT</name>
<dbReference type="Pfam" id="PF00665">
    <property type="entry name" value="rve"/>
    <property type="match status" value="1"/>
</dbReference>
<dbReference type="NCBIfam" id="NF033516">
    <property type="entry name" value="transpos_IS3"/>
    <property type="match status" value="1"/>
</dbReference>
<organism evidence="2 3">
    <name type="scientific">Botrimarina hoheduenensis</name>
    <dbReference type="NCBI Taxonomy" id="2528000"/>
    <lineage>
        <taxon>Bacteria</taxon>
        <taxon>Pseudomonadati</taxon>
        <taxon>Planctomycetota</taxon>
        <taxon>Planctomycetia</taxon>
        <taxon>Pirellulales</taxon>
        <taxon>Lacipirellulaceae</taxon>
        <taxon>Botrimarina</taxon>
    </lineage>
</organism>
<dbReference type="SUPFAM" id="SSF53098">
    <property type="entry name" value="Ribonuclease H-like"/>
    <property type="match status" value="1"/>
</dbReference>
<dbReference type="PROSITE" id="PS50994">
    <property type="entry name" value="INTEGRASE"/>
    <property type="match status" value="1"/>
</dbReference>
<dbReference type="Pfam" id="PF13333">
    <property type="entry name" value="rve_2"/>
    <property type="match status" value="1"/>
</dbReference>
<dbReference type="GO" id="GO:0003676">
    <property type="term" value="F:nucleic acid binding"/>
    <property type="evidence" value="ECO:0007669"/>
    <property type="project" value="InterPro"/>
</dbReference>
<dbReference type="Proteomes" id="UP000318995">
    <property type="component" value="Unassembled WGS sequence"/>
</dbReference>
<keyword evidence="3" id="KW-1185">Reference proteome</keyword>
<evidence type="ECO:0000259" key="1">
    <source>
        <dbReference type="PROSITE" id="PS50994"/>
    </source>
</evidence>
<dbReference type="AlphaFoldDB" id="A0A5C5VT00"/>
<dbReference type="InterPro" id="IPR048020">
    <property type="entry name" value="Transpos_IS3"/>
</dbReference>
<dbReference type="InterPro" id="IPR050900">
    <property type="entry name" value="Transposase_IS3/IS150/IS904"/>
</dbReference>
<dbReference type="EMBL" id="SJPH01000011">
    <property type="protein sequence ID" value="TWT40662.1"/>
    <property type="molecule type" value="Genomic_DNA"/>
</dbReference>
<feature type="domain" description="Integrase catalytic" evidence="1">
    <location>
        <begin position="125"/>
        <end position="289"/>
    </location>
</feature>
<protein>
    <submittedName>
        <fullName evidence="2">Integrase core domain protein</fullName>
    </submittedName>
</protein>
<proteinExistence type="predicted"/>
<dbReference type="InterPro" id="IPR001584">
    <property type="entry name" value="Integrase_cat-core"/>
</dbReference>
<evidence type="ECO:0000313" key="3">
    <source>
        <dbReference type="Proteomes" id="UP000318995"/>
    </source>
</evidence>
<gene>
    <name evidence="2" type="ORF">Pla111_33070</name>
</gene>
<dbReference type="InterPro" id="IPR012337">
    <property type="entry name" value="RNaseH-like_sf"/>
</dbReference>
<reference evidence="2 3" key="1">
    <citation type="submission" date="2019-02" db="EMBL/GenBank/DDBJ databases">
        <title>Deep-cultivation of Planctomycetes and their phenomic and genomic characterization uncovers novel biology.</title>
        <authorList>
            <person name="Wiegand S."/>
            <person name="Jogler M."/>
            <person name="Boedeker C."/>
            <person name="Pinto D."/>
            <person name="Vollmers J."/>
            <person name="Rivas-Marin E."/>
            <person name="Kohn T."/>
            <person name="Peeters S.H."/>
            <person name="Heuer A."/>
            <person name="Rast P."/>
            <person name="Oberbeckmann S."/>
            <person name="Bunk B."/>
            <person name="Jeske O."/>
            <person name="Meyerdierks A."/>
            <person name="Storesund J.E."/>
            <person name="Kallscheuer N."/>
            <person name="Luecker S."/>
            <person name="Lage O.M."/>
            <person name="Pohl T."/>
            <person name="Merkel B.J."/>
            <person name="Hornburger P."/>
            <person name="Mueller R.-W."/>
            <person name="Bruemmer F."/>
            <person name="Labrenz M."/>
            <person name="Spormann A.M."/>
            <person name="Op Den Camp H."/>
            <person name="Overmann J."/>
            <person name="Amann R."/>
            <person name="Jetten M.S.M."/>
            <person name="Mascher T."/>
            <person name="Medema M.H."/>
            <person name="Devos D.P."/>
            <person name="Kaster A.-K."/>
            <person name="Ovreas L."/>
            <person name="Rohde M."/>
            <person name="Galperin M.Y."/>
            <person name="Jogler C."/>
        </authorList>
    </citation>
    <scope>NUCLEOTIDE SEQUENCE [LARGE SCALE GENOMIC DNA]</scope>
    <source>
        <strain evidence="2 3">Pla111</strain>
    </source>
</reference>